<dbReference type="InterPro" id="IPR011712">
    <property type="entry name" value="Sig_transdc_His_kin_sub3_dim/P"/>
</dbReference>
<dbReference type="PANTHER" id="PTHR24421:SF10">
    <property type="entry name" value="NITRATE_NITRITE SENSOR PROTEIN NARQ"/>
    <property type="match status" value="1"/>
</dbReference>
<feature type="region of interest" description="Disordered" evidence="10">
    <location>
        <begin position="328"/>
        <end position="393"/>
    </location>
</feature>
<feature type="compositionally biased region" description="Low complexity" evidence="10">
    <location>
        <begin position="328"/>
        <end position="344"/>
    </location>
</feature>
<dbReference type="Pfam" id="PF07730">
    <property type="entry name" value="HisKA_3"/>
    <property type="match status" value="1"/>
</dbReference>
<dbReference type="GO" id="GO:0000155">
    <property type="term" value="F:phosphorelay sensor kinase activity"/>
    <property type="evidence" value="ECO:0007669"/>
    <property type="project" value="InterPro"/>
</dbReference>
<evidence type="ECO:0000256" key="3">
    <source>
        <dbReference type="ARBA" id="ARBA00022553"/>
    </source>
</evidence>
<organism evidence="13 14">
    <name type="scientific">Virgisporangium aurantiacum</name>
    <dbReference type="NCBI Taxonomy" id="175570"/>
    <lineage>
        <taxon>Bacteria</taxon>
        <taxon>Bacillati</taxon>
        <taxon>Actinomycetota</taxon>
        <taxon>Actinomycetes</taxon>
        <taxon>Micromonosporales</taxon>
        <taxon>Micromonosporaceae</taxon>
        <taxon>Virgisporangium</taxon>
    </lineage>
</organism>
<keyword evidence="7" id="KW-0067">ATP-binding</keyword>
<evidence type="ECO:0000313" key="13">
    <source>
        <dbReference type="EMBL" id="GIJ61996.1"/>
    </source>
</evidence>
<keyword evidence="4" id="KW-0808">Transferase</keyword>
<dbReference type="AlphaFoldDB" id="A0A8J3ZDM3"/>
<feature type="transmembrane region" description="Helical" evidence="11">
    <location>
        <begin position="76"/>
        <end position="92"/>
    </location>
</feature>
<keyword evidence="14" id="KW-1185">Reference proteome</keyword>
<dbReference type="GO" id="GO:0005524">
    <property type="term" value="F:ATP binding"/>
    <property type="evidence" value="ECO:0007669"/>
    <property type="project" value="UniProtKB-KW"/>
</dbReference>
<evidence type="ECO:0000256" key="2">
    <source>
        <dbReference type="ARBA" id="ARBA00012438"/>
    </source>
</evidence>
<dbReference type="EMBL" id="BOPG01000072">
    <property type="protein sequence ID" value="GIJ61996.1"/>
    <property type="molecule type" value="Genomic_DNA"/>
</dbReference>
<proteinExistence type="predicted"/>
<gene>
    <name evidence="13" type="ORF">Vau01_095120</name>
</gene>
<keyword evidence="6" id="KW-0418">Kinase</keyword>
<dbReference type="EC" id="2.7.13.3" evidence="2"/>
<evidence type="ECO:0000256" key="5">
    <source>
        <dbReference type="ARBA" id="ARBA00022741"/>
    </source>
</evidence>
<evidence type="ECO:0000256" key="6">
    <source>
        <dbReference type="ARBA" id="ARBA00022777"/>
    </source>
</evidence>
<feature type="coiled-coil region" evidence="9">
    <location>
        <begin position="153"/>
        <end position="180"/>
    </location>
</feature>
<dbReference type="InterPro" id="IPR050482">
    <property type="entry name" value="Sensor_HK_TwoCompSys"/>
</dbReference>
<evidence type="ECO:0000256" key="4">
    <source>
        <dbReference type="ARBA" id="ARBA00022679"/>
    </source>
</evidence>
<name>A0A8J3ZDM3_9ACTN</name>
<keyword evidence="3" id="KW-0597">Phosphoprotein</keyword>
<sequence>MAAAVATVVTLAILSEGGLGTADQGYHVLDEAGLLLAMLTGVPLVVARRWPAAVFTVVSVASIVLLHMRYPLDIPLGPLYAAYVLVLAWGGAGTLRRTVSAVAVVAYVPLVMVTLSLRGVDIWAVFTELSTWELAMTGMWFAAERTRLRQAALDAAEERVRRSEREAERENRLAAAEERTRIARELHDSAGHAINVILVQAGAARLLHTRDPEASLRAIGTVEEVARATIVDIDRMVHALRTEDVEPVPADPAALRELLEHHRRSGLQLATTFGGEQRSLPRSVAWAAYRILQEALTNATRHGNGSAAVEVEYGTHAMEIAVSNRTAANGANAGRRSEGTNGSNGSNGNGASAGGGNTGNLSGANGDTGTGGTGGGANDTPLGDRPNGGHGLIGMRERATLLGGTFATATEAGTFQVRVQLPYDATARATR</sequence>
<accession>A0A8J3ZDM3</accession>
<comment type="catalytic activity">
    <reaction evidence="1">
        <text>ATP + protein L-histidine = ADP + protein N-phospho-L-histidine.</text>
        <dbReference type="EC" id="2.7.13.3"/>
    </reaction>
</comment>
<comment type="caution">
    <text evidence="13">The sequence shown here is derived from an EMBL/GenBank/DDBJ whole genome shotgun (WGS) entry which is preliminary data.</text>
</comment>
<feature type="compositionally biased region" description="Gly residues" evidence="10">
    <location>
        <begin position="345"/>
        <end position="358"/>
    </location>
</feature>
<feature type="transmembrane region" description="Helical" evidence="11">
    <location>
        <begin position="52"/>
        <end position="70"/>
    </location>
</feature>
<reference evidence="13" key="1">
    <citation type="submission" date="2021-01" db="EMBL/GenBank/DDBJ databases">
        <title>Whole genome shotgun sequence of Virgisporangium aurantiacum NBRC 16421.</title>
        <authorList>
            <person name="Komaki H."/>
            <person name="Tamura T."/>
        </authorList>
    </citation>
    <scope>NUCLEOTIDE SEQUENCE</scope>
    <source>
        <strain evidence="13">NBRC 16421</strain>
    </source>
</reference>
<evidence type="ECO:0000256" key="8">
    <source>
        <dbReference type="ARBA" id="ARBA00023012"/>
    </source>
</evidence>
<keyword evidence="8" id="KW-0902">Two-component regulatory system</keyword>
<feature type="compositionally biased region" description="Gly residues" evidence="10">
    <location>
        <begin position="366"/>
        <end position="377"/>
    </location>
</feature>
<dbReference type="GO" id="GO:0016020">
    <property type="term" value="C:membrane"/>
    <property type="evidence" value="ECO:0007669"/>
    <property type="project" value="InterPro"/>
</dbReference>
<evidence type="ECO:0000256" key="11">
    <source>
        <dbReference type="SAM" id="Phobius"/>
    </source>
</evidence>
<keyword evidence="11" id="KW-0472">Membrane</keyword>
<dbReference type="Proteomes" id="UP000612585">
    <property type="component" value="Unassembled WGS sequence"/>
</dbReference>
<dbReference type="Gene3D" id="3.30.565.10">
    <property type="entry name" value="Histidine kinase-like ATPase, C-terminal domain"/>
    <property type="match status" value="1"/>
</dbReference>
<dbReference type="PANTHER" id="PTHR24421">
    <property type="entry name" value="NITRATE/NITRITE SENSOR PROTEIN NARX-RELATED"/>
    <property type="match status" value="1"/>
</dbReference>
<evidence type="ECO:0000256" key="10">
    <source>
        <dbReference type="SAM" id="MobiDB-lite"/>
    </source>
</evidence>
<keyword evidence="11" id="KW-0812">Transmembrane</keyword>
<keyword evidence="9" id="KW-0175">Coiled coil</keyword>
<evidence type="ECO:0000313" key="14">
    <source>
        <dbReference type="Proteomes" id="UP000612585"/>
    </source>
</evidence>
<dbReference type="GO" id="GO:0046983">
    <property type="term" value="F:protein dimerization activity"/>
    <property type="evidence" value="ECO:0007669"/>
    <property type="project" value="InterPro"/>
</dbReference>
<evidence type="ECO:0000259" key="12">
    <source>
        <dbReference type="Pfam" id="PF07730"/>
    </source>
</evidence>
<keyword evidence="11" id="KW-1133">Transmembrane helix</keyword>
<protein>
    <recommendedName>
        <fullName evidence="2">histidine kinase</fullName>
        <ecNumber evidence="2">2.7.13.3</ecNumber>
    </recommendedName>
</protein>
<evidence type="ECO:0000256" key="1">
    <source>
        <dbReference type="ARBA" id="ARBA00000085"/>
    </source>
</evidence>
<evidence type="ECO:0000256" key="7">
    <source>
        <dbReference type="ARBA" id="ARBA00022840"/>
    </source>
</evidence>
<dbReference type="InterPro" id="IPR036890">
    <property type="entry name" value="HATPase_C_sf"/>
</dbReference>
<feature type="domain" description="Signal transduction histidine kinase subgroup 3 dimerisation and phosphoacceptor" evidence="12">
    <location>
        <begin position="178"/>
        <end position="243"/>
    </location>
</feature>
<evidence type="ECO:0000256" key="9">
    <source>
        <dbReference type="SAM" id="Coils"/>
    </source>
</evidence>
<keyword evidence="5" id="KW-0547">Nucleotide-binding</keyword>
<dbReference type="Gene3D" id="1.20.5.1930">
    <property type="match status" value="1"/>
</dbReference>
<feature type="transmembrane region" description="Helical" evidence="11">
    <location>
        <begin position="99"/>
        <end position="117"/>
    </location>
</feature>